<keyword evidence="3" id="KW-0813">Transport</keyword>
<evidence type="ECO:0000313" key="10">
    <source>
        <dbReference type="Proteomes" id="UP000325081"/>
    </source>
</evidence>
<dbReference type="AlphaFoldDB" id="A0A5A7PK12"/>
<comment type="caution">
    <text evidence="9">The sequence shown here is derived from an EMBL/GenBank/DDBJ whole genome shotgun (WGS) entry which is preliminary data.</text>
</comment>
<dbReference type="Pfam" id="PF00153">
    <property type="entry name" value="Mito_carr"/>
    <property type="match status" value="3"/>
</dbReference>
<dbReference type="PROSITE" id="PS50920">
    <property type="entry name" value="SOLCAR"/>
    <property type="match status" value="3"/>
</dbReference>
<evidence type="ECO:0000256" key="1">
    <source>
        <dbReference type="ARBA" id="ARBA00004141"/>
    </source>
</evidence>
<feature type="repeat" description="Solcar" evidence="8">
    <location>
        <begin position="333"/>
        <end position="417"/>
    </location>
</feature>
<dbReference type="SUPFAM" id="SSF103506">
    <property type="entry name" value="Mitochondrial carrier"/>
    <property type="match status" value="1"/>
</dbReference>
<keyword evidence="4 8" id="KW-0812">Transmembrane</keyword>
<evidence type="ECO:0000256" key="8">
    <source>
        <dbReference type="PROSITE-ProRule" id="PRU00282"/>
    </source>
</evidence>
<keyword evidence="6" id="KW-1133">Transmembrane helix</keyword>
<name>A0A5A7PK12_STRAF</name>
<dbReference type="EMBL" id="BKCP01004661">
    <property type="protein sequence ID" value="GER33074.1"/>
    <property type="molecule type" value="Genomic_DNA"/>
</dbReference>
<evidence type="ECO:0000256" key="7">
    <source>
        <dbReference type="ARBA" id="ARBA00023136"/>
    </source>
</evidence>
<evidence type="ECO:0000256" key="2">
    <source>
        <dbReference type="ARBA" id="ARBA00006375"/>
    </source>
</evidence>
<evidence type="ECO:0000313" key="9">
    <source>
        <dbReference type="EMBL" id="GER33074.1"/>
    </source>
</evidence>
<keyword evidence="7 8" id="KW-0472">Membrane</keyword>
<dbReference type="InterPro" id="IPR023395">
    <property type="entry name" value="MCP_dom_sf"/>
</dbReference>
<dbReference type="FunFam" id="1.50.40.10:FF:000162">
    <property type="entry name" value="Mitochondrial substrate carrier protein-like"/>
    <property type="match status" value="1"/>
</dbReference>
<keyword evidence="10" id="KW-1185">Reference proteome</keyword>
<comment type="similarity">
    <text evidence="2">Belongs to the mitochondrial carrier (TC 2.A.29) family.</text>
</comment>
<dbReference type="InterPro" id="IPR018108">
    <property type="entry name" value="MCP_transmembrane"/>
</dbReference>
<keyword evidence="5" id="KW-0677">Repeat</keyword>
<dbReference type="OrthoDB" id="10253709at2759"/>
<dbReference type="PANTHER" id="PTHR45667">
    <property type="entry name" value="S-ADENOSYLMETHIONINE MITOCHONDRIAL CARRIER PROTEIN"/>
    <property type="match status" value="1"/>
</dbReference>
<gene>
    <name evidence="9" type="ORF">STAS_09186</name>
</gene>
<dbReference type="Gene3D" id="1.50.40.10">
    <property type="entry name" value="Mitochondrial carrier domain"/>
    <property type="match status" value="2"/>
</dbReference>
<protein>
    <submittedName>
        <fullName evidence="9">Mitochondrial substrate carrier family protein</fullName>
    </submittedName>
</protein>
<comment type="subcellular location">
    <subcellularLocation>
        <location evidence="1">Membrane</location>
        <topology evidence="1">Multi-pass membrane protein</topology>
    </subcellularLocation>
</comment>
<evidence type="ECO:0000256" key="6">
    <source>
        <dbReference type="ARBA" id="ARBA00022989"/>
    </source>
</evidence>
<dbReference type="GO" id="GO:0016020">
    <property type="term" value="C:membrane"/>
    <property type="evidence" value="ECO:0007669"/>
    <property type="project" value="UniProtKB-SubCell"/>
</dbReference>
<feature type="repeat" description="Solcar" evidence="8">
    <location>
        <begin position="426"/>
        <end position="509"/>
    </location>
</feature>
<accession>A0A5A7PK12</accession>
<dbReference type="Proteomes" id="UP000325081">
    <property type="component" value="Unassembled WGS sequence"/>
</dbReference>
<reference evidence="10" key="1">
    <citation type="journal article" date="2019" name="Curr. Biol.">
        <title>Genome Sequence of Striga asiatica Provides Insight into the Evolution of Plant Parasitism.</title>
        <authorList>
            <person name="Yoshida S."/>
            <person name="Kim S."/>
            <person name="Wafula E.K."/>
            <person name="Tanskanen J."/>
            <person name="Kim Y.M."/>
            <person name="Honaas L."/>
            <person name="Yang Z."/>
            <person name="Spallek T."/>
            <person name="Conn C.E."/>
            <person name="Ichihashi Y."/>
            <person name="Cheong K."/>
            <person name="Cui S."/>
            <person name="Der J.P."/>
            <person name="Gundlach H."/>
            <person name="Jiao Y."/>
            <person name="Hori C."/>
            <person name="Ishida J.K."/>
            <person name="Kasahara H."/>
            <person name="Kiba T."/>
            <person name="Kim M.S."/>
            <person name="Koo N."/>
            <person name="Laohavisit A."/>
            <person name="Lee Y.H."/>
            <person name="Lumba S."/>
            <person name="McCourt P."/>
            <person name="Mortimer J.C."/>
            <person name="Mutuku J.M."/>
            <person name="Nomura T."/>
            <person name="Sasaki-Sekimoto Y."/>
            <person name="Seto Y."/>
            <person name="Wang Y."/>
            <person name="Wakatake T."/>
            <person name="Sakakibara H."/>
            <person name="Demura T."/>
            <person name="Yamaguchi S."/>
            <person name="Yoneyama K."/>
            <person name="Manabe R.I."/>
            <person name="Nelson D.C."/>
            <person name="Schulman A.H."/>
            <person name="Timko M.P."/>
            <person name="dePamphilis C.W."/>
            <person name="Choi D."/>
            <person name="Shirasu K."/>
        </authorList>
    </citation>
    <scope>NUCLEOTIDE SEQUENCE [LARGE SCALE GENOMIC DNA]</scope>
    <source>
        <strain evidence="10">cv. UVA1</strain>
    </source>
</reference>
<feature type="repeat" description="Solcar" evidence="8">
    <location>
        <begin position="520"/>
        <end position="608"/>
    </location>
</feature>
<evidence type="ECO:0000256" key="3">
    <source>
        <dbReference type="ARBA" id="ARBA00022448"/>
    </source>
</evidence>
<sequence length="638" mass="70188">MTDGSVFQRNEKTSVRHRTNQFERLFTELANFDNTDITPSGNDKCALRNSNPRSSEVLSTTDLISAVGYAWGRATKPLSSLVSIDNSTCKPEVIRGDDGQLYYSTDGETLLTSNSANGQPCSSNLNSKATFSRLVQENLDNLRLNQKIICHQPSYDFFSFWKIVLARPYHLSNTETPLNLGSTYRWMAEVAHATRKNDFINIESRKRTLNSYIGEPLTNSDSARVPTDTTTSSIDSFEGTDLKECTNGCSESTMVCDQNIDKTDCQIIALRCDVVSQNTNLESDSRECENDISRSREGLHEHQNDQEVATLVEADSPEVEISLSAKQTSPCGLAKQEHAFAGAMAGIFVSLCLHPMDTIKTVVQSCRADPKNLHDIGRSIVAERGITGLYRGISSNILTSAPISAVYTFTYESVKKSLLPLVPKEYQSLAHCMAGGCASIATSFIFTPSERIKQQMQIGSHYRNCWNAFIQVVQRGGVLSLYNGWGAVLCRNVPHSVIKFYTYESLKQVVLPGTKSNAQANVSTTLVCGGLAGSMASLFTTPFDVVKTRLQTQIPGSVTPYGGVFNTLTKIGKQEGVKGLYRGLTPRLVMYMIQGALFFASYESFKRLLSLDVSQPTLQHKTKSDDPVMLPPTISVTA</sequence>
<evidence type="ECO:0000256" key="4">
    <source>
        <dbReference type="ARBA" id="ARBA00022692"/>
    </source>
</evidence>
<proteinExistence type="inferred from homology"/>
<evidence type="ECO:0000256" key="5">
    <source>
        <dbReference type="ARBA" id="ARBA00022737"/>
    </source>
</evidence>
<organism evidence="9 10">
    <name type="scientific">Striga asiatica</name>
    <name type="common">Asiatic witchweed</name>
    <name type="synonym">Buchnera asiatica</name>
    <dbReference type="NCBI Taxonomy" id="4170"/>
    <lineage>
        <taxon>Eukaryota</taxon>
        <taxon>Viridiplantae</taxon>
        <taxon>Streptophyta</taxon>
        <taxon>Embryophyta</taxon>
        <taxon>Tracheophyta</taxon>
        <taxon>Spermatophyta</taxon>
        <taxon>Magnoliopsida</taxon>
        <taxon>eudicotyledons</taxon>
        <taxon>Gunneridae</taxon>
        <taxon>Pentapetalae</taxon>
        <taxon>asterids</taxon>
        <taxon>lamiids</taxon>
        <taxon>Lamiales</taxon>
        <taxon>Orobanchaceae</taxon>
        <taxon>Buchnereae</taxon>
        <taxon>Striga</taxon>
    </lineage>
</organism>